<feature type="compositionally biased region" description="Polar residues" evidence="1">
    <location>
        <begin position="236"/>
        <end position="246"/>
    </location>
</feature>
<dbReference type="Pfam" id="PF05257">
    <property type="entry name" value="CHAP"/>
    <property type="match status" value="1"/>
</dbReference>
<keyword evidence="4" id="KW-1185">Reference proteome</keyword>
<evidence type="ECO:0000256" key="1">
    <source>
        <dbReference type="SAM" id="MobiDB-lite"/>
    </source>
</evidence>
<feature type="region of interest" description="Disordered" evidence="1">
    <location>
        <begin position="197"/>
        <end position="246"/>
    </location>
</feature>
<protein>
    <recommendedName>
        <fullName evidence="2">Peptidase C51 domain-containing protein</fullName>
    </recommendedName>
</protein>
<feature type="compositionally biased region" description="Basic and acidic residues" evidence="1">
    <location>
        <begin position="207"/>
        <end position="231"/>
    </location>
</feature>
<proteinExistence type="predicted"/>
<accession>A0ABN0TM41</accession>
<comment type="caution">
    <text evidence="3">The sequence shown here is derived from an EMBL/GenBank/DDBJ whole genome shotgun (WGS) entry which is preliminary data.</text>
</comment>
<name>A0ABN0TM41_9PSEU</name>
<organism evidence="3 4">
    <name type="scientific">Saccharothrix mutabilis subsp. mutabilis</name>
    <dbReference type="NCBI Taxonomy" id="66855"/>
    <lineage>
        <taxon>Bacteria</taxon>
        <taxon>Bacillati</taxon>
        <taxon>Actinomycetota</taxon>
        <taxon>Actinomycetes</taxon>
        <taxon>Pseudonocardiales</taxon>
        <taxon>Pseudonocardiaceae</taxon>
        <taxon>Saccharothrix</taxon>
    </lineage>
</organism>
<dbReference type="EMBL" id="BAAABU010000004">
    <property type="protein sequence ID" value="GAA0225189.1"/>
    <property type="molecule type" value="Genomic_DNA"/>
</dbReference>
<dbReference type="Proteomes" id="UP001500416">
    <property type="component" value="Unassembled WGS sequence"/>
</dbReference>
<gene>
    <name evidence="3" type="ORF">GCM10010492_24230</name>
</gene>
<reference evidence="3 4" key="1">
    <citation type="journal article" date="2019" name="Int. J. Syst. Evol. Microbiol.">
        <title>The Global Catalogue of Microorganisms (GCM) 10K type strain sequencing project: providing services to taxonomists for standard genome sequencing and annotation.</title>
        <authorList>
            <consortium name="The Broad Institute Genomics Platform"/>
            <consortium name="The Broad Institute Genome Sequencing Center for Infectious Disease"/>
            <person name="Wu L."/>
            <person name="Ma J."/>
        </authorList>
    </citation>
    <scope>NUCLEOTIDE SEQUENCE [LARGE SCALE GENOMIC DNA]</scope>
    <source>
        <strain evidence="3 4">JCM 3380</strain>
    </source>
</reference>
<dbReference type="InterPro" id="IPR007921">
    <property type="entry name" value="CHAP_dom"/>
</dbReference>
<feature type="domain" description="Peptidase C51" evidence="2">
    <location>
        <begin position="94"/>
        <end position="180"/>
    </location>
</feature>
<dbReference type="SUPFAM" id="SSF54001">
    <property type="entry name" value="Cysteine proteinases"/>
    <property type="match status" value="1"/>
</dbReference>
<dbReference type="InterPro" id="IPR038765">
    <property type="entry name" value="Papain-like_cys_pep_sf"/>
</dbReference>
<evidence type="ECO:0000259" key="2">
    <source>
        <dbReference type="Pfam" id="PF05257"/>
    </source>
</evidence>
<sequence length="257" mass="27401">MLMEEIPLRLTLLKTTTARLVVGLAAAAGIAVVGLSAQAAPVEMDLVAASTKPADDDSRKKIVDIAQKELNNPKRNHESGGDNCNAYSPGGKCQAWCADFTKWVWDKAGMKTEGATSMANSFRSYGVKYGTWKNGAGVKNVKPGDAVTYRLNDGTTKNDHVGIVTKVDKKTGRITVISGNSGAGTNKVSKITIDPKKSQVTGYASPVEKKTKKKDDTKKKDTRKSKDDKPGMVDGSQPSSVTIVNGDQLQHTYGLIG</sequence>
<evidence type="ECO:0000313" key="4">
    <source>
        <dbReference type="Proteomes" id="UP001500416"/>
    </source>
</evidence>
<dbReference type="Gene3D" id="3.90.1720.10">
    <property type="entry name" value="endopeptidase domain like (from Nostoc punctiforme)"/>
    <property type="match status" value="1"/>
</dbReference>
<evidence type="ECO:0000313" key="3">
    <source>
        <dbReference type="EMBL" id="GAA0225189.1"/>
    </source>
</evidence>